<evidence type="ECO:0000256" key="17">
    <source>
        <dbReference type="ARBA" id="ARBA00040167"/>
    </source>
</evidence>
<gene>
    <name evidence="26" type="ORF">H920_00376</name>
</gene>
<comment type="function">
    <text evidence="19">Catalyzes cyclization of the linear tetrapyrrole, hydroxymethylbilane, to the macrocyclic uroporphyrinogen III, the branch point for the various sub-pathways leading to the wide diversity of porphyrins. Porphyrins act as cofactors for a multitude of enzymes that perform a variety of processes within the cell such as methionine synthesis (vitamin B12) or oxygen transport (heme).</text>
</comment>
<dbReference type="GO" id="GO:0006508">
    <property type="term" value="P:proteolysis"/>
    <property type="evidence" value="ECO:0007669"/>
    <property type="project" value="UniProtKB-KW"/>
</dbReference>
<comment type="cofactor">
    <cofactor evidence="21">
        <name>Ca(2+)</name>
        <dbReference type="ChEBI" id="CHEBI:29108"/>
    </cofactor>
    <text evidence="21">Can bind about 5 Ca(2+) ions per subunit.</text>
</comment>
<dbReference type="InterPro" id="IPR021190">
    <property type="entry name" value="Pept_M10A"/>
</dbReference>
<keyword evidence="6 21" id="KW-0479">Metal-binding</keyword>
<dbReference type="Gene3D" id="3.40.50.10090">
    <property type="match status" value="2"/>
</dbReference>
<dbReference type="Gene3D" id="3.40.390.10">
    <property type="entry name" value="Collagenase (Catalytic Domain)"/>
    <property type="match status" value="1"/>
</dbReference>
<keyword evidence="12" id="KW-0865">Zymogen</keyword>
<feature type="domain" description="Peptidase metallopeptidase" evidence="25">
    <location>
        <begin position="125"/>
        <end position="349"/>
    </location>
</feature>
<dbReference type="GO" id="GO:0006782">
    <property type="term" value="P:protoporphyrinogen IX biosynthetic process"/>
    <property type="evidence" value="ECO:0007669"/>
    <property type="project" value="UniProtKB-UniPathway"/>
</dbReference>
<dbReference type="STRING" id="885580.ENSFDAP00000013433"/>
<dbReference type="PRINTS" id="PR00138">
    <property type="entry name" value="MATRIXIN"/>
</dbReference>
<proteinExistence type="inferred from homology"/>
<keyword evidence="7" id="KW-0378">Hydrolase</keyword>
<dbReference type="InterPro" id="IPR036375">
    <property type="entry name" value="Hemopexin-like_dom_sf"/>
</dbReference>
<feature type="binding site" evidence="21">
    <location>
        <position position="322"/>
    </location>
    <ligand>
        <name>Zn(2+)</name>
        <dbReference type="ChEBI" id="CHEBI:29105"/>
        <label>2</label>
        <note>catalytic</note>
    </ligand>
</feature>
<evidence type="ECO:0000256" key="23">
    <source>
        <dbReference type="PROSITE-ProRule" id="PRU01011"/>
    </source>
</evidence>
<evidence type="ECO:0000256" key="7">
    <source>
        <dbReference type="ARBA" id="ARBA00022801"/>
    </source>
</evidence>
<feature type="active site" evidence="20">
    <location>
        <position position="305"/>
    </location>
</feature>
<comment type="similarity">
    <text evidence="3">Belongs to the peptidase M10A family.</text>
</comment>
<dbReference type="GO" id="GO:0008270">
    <property type="term" value="F:zinc ion binding"/>
    <property type="evidence" value="ECO:0007669"/>
    <property type="project" value="InterPro"/>
</dbReference>
<keyword evidence="27" id="KW-1185">Reference proteome</keyword>
<dbReference type="GO" id="GO:0004222">
    <property type="term" value="F:metalloendopeptidase activity"/>
    <property type="evidence" value="ECO:0007669"/>
    <property type="project" value="InterPro"/>
</dbReference>
<dbReference type="Pfam" id="PF02602">
    <property type="entry name" value="HEM4"/>
    <property type="match status" value="1"/>
</dbReference>
<evidence type="ECO:0000256" key="8">
    <source>
        <dbReference type="ARBA" id="ARBA00022833"/>
    </source>
</evidence>
<dbReference type="SUPFAM" id="SSF55486">
    <property type="entry name" value="Metalloproteases ('zincins'), catalytic domain"/>
    <property type="match status" value="1"/>
</dbReference>
<dbReference type="GO" id="GO:0031012">
    <property type="term" value="C:extracellular matrix"/>
    <property type="evidence" value="ECO:0007669"/>
    <property type="project" value="InterPro"/>
</dbReference>
<protein>
    <recommendedName>
        <fullName evidence="17">Uroporphyrinogen-III synthase</fullName>
        <ecNumber evidence="4">4.2.1.75</ecNumber>
    </recommendedName>
    <alternativeName>
        <fullName evidence="16">Hydroxymethylbilane hydrolyase [cyclizing]</fullName>
    </alternativeName>
    <alternativeName>
        <fullName evidence="15">Uroporphyrinogen-III cosynthase</fullName>
    </alternativeName>
</protein>
<keyword evidence="11" id="KW-0350">Heme biosynthesis</keyword>
<evidence type="ECO:0000256" key="15">
    <source>
        <dbReference type="ARBA" id="ARBA00031702"/>
    </source>
</evidence>
<dbReference type="InterPro" id="IPR006026">
    <property type="entry name" value="Peptidase_Metallo"/>
</dbReference>
<evidence type="ECO:0000256" key="16">
    <source>
        <dbReference type="ARBA" id="ARBA00032649"/>
    </source>
</evidence>
<dbReference type="InterPro" id="IPR001818">
    <property type="entry name" value="Pept_M10_metallopeptidase"/>
</dbReference>
<evidence type="ECO:0000313" key="26">
    <source>
        <dbReference type="EMBL" id="KFO38263.1"/>
    </source>
</evidence>
<feature type="binding site" evidence="21">
    <location>
        <position position="450"/>
    </location>
    <ligand>
        <name>Ca(2+)</name>
        <dbReference type="ChEBI" id="CHEBI:29108"/>
        <label>5</label>
    </ligand>
</feature>
<feature type="region of interest" description="Disordered" evidence="24">
    <location>
        <begin position="473"/>
        <end position="514"/>
    </location>
</feature>
<evidence type="ECO:0000256" key="4">
    <source>
        <dbReference type="ARBA" id="ARBA00013109"/>
    </source>
</evidence>
<dbReference type="CDD" id="cd06578">
    <property type="entry name" value="HemD"/>
    <property type="match status" value="1"/>
</dbReference>
<dbReference type="InterPro" id="IPR024079">
    <property type="entry name" value="MetalloPept_cat_dom_sf"/>
</dbReference>
<feature type="binding site" evidence="21">
    <location>
        <position position="279"/>
    </location>
    <ligand>
        <name>Ca(2+)</name>
        <dbReference type="ChEBI" id="CHEBI:29108"/>
        <label>2</label>
    </ligand>
</feature>
<dbReference type="SUPFAM" id="SSF69618">
    <property type="entry name" value="HemD-like"/>
    <property type="match status" value="1"/>
</dbReference>
<dbReference type="MEROPS" id="M10.026"/>
<dbReference type="InterPro" id="IPR039793">
    <property type="entry name" value="UROS/Hem4"/>
</dbReference>
<comment type="similarity">
    <text evidence="2">Belongs to the uroporphyrinogen-III synthase family.</text>
</comment>
<feature type="binding site" evidence="21">
    <location>
        <position position="266"/>
    </location>
    <ligand>
        <name>Ca(2+)</name>
        <dbReference type="ChEBI" id="CHEBI:29108"/>
        <label>3</label>
    </ligand>
</feature>
<feature type="binding site" evidence="21">
    <location>
        <position position="281"/>
    </location>
    <ligand>
        <name>Zn(2+)</name>
        <dbReference type="ChEBI" id="CHEBI:29105"/>
        <label>1</label>
    </ligand>
</feature>
<reference evidence="26 27" key="1">
    <citation type="submission" date="2013-11" db="EMBL/GenBank/DDBJ databases">
        <title>The Damaraland mole rat (Fukomys damarensis) genome and evolution of African mole rats.</title>
        <authorList>
            <person name="Gladyshev V.N."/>
            <person name="Fang X."/>
        </authorList>
    </citation>
    <scope>NUCLEOTIDE SEQUENCE [LARGE SCALE GENOMIC DNA]</scope>
    <source>
        <tissue evidence="26">Liver</tissue>
    </source>
</reference>
<accession>A0A091E693</accession>
<organism evidence="26 27">
    <name type="scientific">Fukomys damarensis</name>
    <name type="common">Damaraland mole rat</name>
    <name type="synonym">Cryptomys damarensis</name>
    <dbReference type="NCBI Taxonomy" id="885580"/>
    <lineage>
        <taxon>Eukaryota</taxon>
        <taxon>Metazoa</taxon>
        <taxon>Chordata</taxon>
        <taxon>Craniata</taxon>
        <taxon>Vertebrata</taxon>
        <taxon>Euteleostomi</taxon>
        <taxon>Mammalia</taxon>
        <taxon>Eutheria</taxon>
        <taxon>Euarchontoglires</taxon>
        <taxon>Glires</taxon>
        <taxon>Rodentia</taxon>
        <taxon>Hystricomorpha</taxon>
        <taxon>Bathyergidae</taxon>
        <taxon>Fukomys</taxon>
    </lineage>
</organism>
<evidence type="ECO:0000256" key="19">
    <source>
        <dbReference type="ARBA" id="ARBA00060039"/>
    </source>
</evidence>
<evidence type="ECO:0000256" key="10">
    <source>
        <dbReference type="ARBA" id="ARBA00023049"/>
    </source>
</evidence>
<evidence type="ECO:0000256" key="22">
    <source>
        <dbReference type="PIRSR" id="PIRSR621190-4"/>
    </source>
</evidence>
<evidence type="ECO:0000256" key="21">
    <source>
        <dbReference type="PIRSR" id="PIRSR621190-2"/>
    </source>
</evidence>
<comment type="catalytic activity">
    <reaction evidence="18">
        <text>hydroxymethylbilane = uroporphyrinogen III + H2O</text>
        <dbReference type="Rhea" id="RHEA:18965"/>
        <dbReference type="ChEBI" id="CHEBI:15377"/>
        <dbReference type="ChEBI" id="CHEBI:57308"/>
        <dbReference type="ChEBI" id="CHEBI:57845"/>
        <dbReference type="EC" id="4.2.1.75"/>
    </reaction>
</comment>
<dbReference type="FunFam" id="3.40.50.10090:FF:000003">
    <property type="entry name" value="uroporphyrinogen-III synthase"/>
    <property type="match status" value="1"/>
</dbReference>
<evidence type="ECO:0000256" key="18">
    <source>
        <dbReference type="ARBA" id="ARBA00048617"/>
    </source>
</evidence>
<feature type="region of interest" description="Disordered" evidence="24">
    <location>
        <begin position="227"/>
        <end position="258"/>
    </location>
</feature>
<dbReference type="GO" id="GO:0004852">
    <property type="term" value="F:uroporphyrinogen-III synthase activity"/>
    <property type="evidence" value="ECO:0007669"/>
    <property type="project" value="UniProtKB-EC"/>
</dbReference>
<evidence type="ECO:0000256" key="9">
    <source>
        <dbReference type="ARBA" id="ARBA00022837"/>
    </source>
</evidence>
<keyword evidence="8 21" id="KW-0862">Zinc</keyword>
<keyword evidence="14" id="KW-0627">Porphyrin biosynthesis</keyword>
<dbReference type="Pfam" id="PF00413">
    <property type="entry name" value="Peptidase_M10"/>
    <property type="match status" value="1"/>
</dbReference>
<evidence type="ECO:0000256" key="2">
    <source>
        <dbReference type="ARBA" id="ARBA00008133"/>
    </source>
</evidence>
<keyword evidence="5" id="KW-0645">Protease</keyword>
<evidence type="ECO:0000256" key="1">
    <source>
        <dbReference type="ARBA" id="ARBA00004772"/>
    </source>
</evidence>
<evidence type="ECO:0000259" key="25">
    <source>
        <dbReference type="SMART" id="SM00235"/>
    </source>
</evidence>
<comment type="cofactor">
    <cofactor evidence="21">
        <name>Zn(2+)</name>
        <dbReference type="ChEBI" id="CHEBI:29105"/>
    </cofactor>
    <text evidence="21">Binds 2 Zn(2+) ions per subunit.</text>
</comment>
<feature type="binding site" evidence="21">
    <location>
        <position position="283"/>
    </location>
    <ligand>
        <name>Ca(2+)</name>
        <dbReference type="ChEBI" id="CHEBI:29108"/>
        <label>3</label>
    </ligand>
</feature>
<dbReference type="GO" id="GO:0006785">
    <property type="term" value="P:heme B biosynthetic process"/>
    <property type="evidence" value="ECO:0007669"/>
    <property type="project" value="UniProtKB-ARBA"/>
</dbReference>
<feature type="binding site" evidence="21">
    <location>
        <position position="284"/>
    </location>
    <ligand>
        <name>Ca(2+)</name>
        <dbReference type="ChEBI" id="CHEBI:29108"/>
        <label>1</label>
    </ligand>
</feature>
<feature type="compositionally biased region" description="Polar residues" evidence="24">
    <location>
        <begin position="500"/>
        <end position="514"/>
    </location>
</feature>
<evidence type="ECO:0000256" key="3">
    <source>
        <dbReference type="ARBA" id="ARBA00010370"/>
    </source>
</evidence>
<dbReference type="GO" id="GO:0005829">
    <property type="term" value="C:cytosol"/>
    <property type="evidence" value="ECO:0007669"/>
    <property type="project" value="TreeGrafter"/>
</dbReference>
<dbReference type="SMART" id="SM00235">
    <property type="entry name" value="ZnMc"/>
    <property type="match status" value="1"/>
</dbReference>
<comment type="pathway">
    <text evidence="1">Porphyrin-containing compound metabolism; protoporphyrin-IX biosynthesis; coproporphyrinogen-III from 5-aminolevulinate: step 3/4.</text>
</comment>
<dbReference type="EMBL" id="KN120575">
    <property type="protein sequence ID" value="KFO38263.1"/>
    <property type="molecule type" value="Genomic_DNA"/>
</dbReference>
<feature type="binding site" evidence="21">
    <location>
        <position position="304"/>
    </location>
    <ligand>
        <name>Zn(2+)</name>
        <dbReference type="ChEBI" id="CHEBI:29105"/>
        <label>2</label>
        <note>catalytic</note>
    </ligand>
</feature>
<keyword evidence="10" id="KW-0482">Metalloprotease</keyword>
<sequence length="514" mass="57322">MKVLLLKDAKEDDCGQDPYIKLSHPEDYGGLIFTSPRAVEAVELCLEKDNKTEGWEKSLKEKWNTKSVYVVGKATASLVNKIGLDFEGENCGNAEKLAEYICSRIPMESITVYQTIPHPGIQGNLHSYYSKQGIPACVTFFSPSGLRYSLRHIQELSGDSIDQIKLAAIGPTTARALAAEGLHVSCTAESPTPRALAVAVRTALQPLDPCGTLGSRPSLCRCSAEQSRRGNSWGQGGHKGSREPNQKATGPTEPGRHLGCTQVFDGNGQEFAHAWRLGDIHFDDEHFTIPTSDTGISLLKVAVHEIGHVLGLPHIYRTGSIMHPNYIPHEPAFELDWSDRKAIQKLYGSCGGSFDTAFDWIRKEKNQYGEVMVRFSTYFFRNSWYWLYENRNNRTRYGDPIQILTGWQGNQYWRYDGDKDQALLEDEQGRSYPRLMSEGFPGIPSPVDTAFYDRRQRLTYFFKESFVKEVKKKKQQSKHQEVASDWSSAAVPGSGEAASASGQTSLKDATSMGL</sequence>
<dbReference type="InterPro" id="IPR036108">
    <property type="entry name" value="4pyrrol_syn_uPrphyn_synt_sf"/>
</dbReference>
<evidence type="ECO:0000256" key="5">
    <source>
        <dbReference type="ARBA" id="ARBA00022670"/>
    </source>
</evidence>
<dbReference type="UniPathway" id="UPA00251">
    <property type="reaction ID" value="UER00320"/>
</dbReference>
<evidence type="ECO:0000256" key="11">
    <source>
        <dbReference type="ARBA" id="ARBA00023133"/>
    </source>
</evidence>
<evidence type="ECO:0000256" key="12">
    <source>
        <dbReference type="ARBA" id="ARBA00023145"/>
    </source>
</evidence>
<evidence type="ECO:0000256" key="20">
    <source>
        <dbReference type="PIRSR" id="PIRSR621190-1"/>
    </source>
</evidence>
<dbReference type="AlphaFoldDB" id="A0A091E693"/>
<keyword evidence="9 21" id="KW-0106">Calcium</keyword>
<evidence type="ECO:0000256" key="14">
    <source>
        <dbReference type="ARBA" id="ARBA00023244"/>
    </source>
</evidence>
<dbReference type="FunFam" id="3.40.50.10090:FF:000006">
    <property type="entry name" value="uroporphyrinogen-III synthase isoform X1"/>
    <property type="match status" value="1"/>
</dbReference>
<dbReference type="InterPro" id="IPR018487">
    <property type="entry name" value="Hemopexin-like_repeat"/>
</dbReference>
<keyword evidence="13" id="KW-0456">Lyase</keyword>
<feature type="repeat" description="Hemopexin" evidence="23">
    <location>
        <begin position="444"/>
        <end position="489"/>
    </location>
</feature>
<feature type="binding site" evidence="21">
    <location>
        <position position="273"/>
    </location>
    <ligand>
        <name>Zn(2+)</name>
        <dbReference type="ChEBI" id="CHEBI:29105"/>
        <label>1</label>
    </ligand>
</feature>
<feature type="repeat" description="Hemopexin" evidence="23">
    <location>
        <begin position="351"/>
        <end position="410"/>
    </location>
</feature>
<feature type="binding site" evidence="21">
    <location>
        <position position="314"/>
    </location>
    <ligand>
        <name>Zn(2+)</name>
        <dbReference type="ChEBI" id="CHEBI:29105"/>
        <label>2</label>
        <note>catalytic</note>
    </ligand>
</feature>
<dbReference type="SUPFAM" id="SSF50923">
    <property type="entry name" value="Hemopexin-like domain"/>
    <property type="match status" value="1"/>
</dbReference>
<evidence type="ECO:0000256" key="6">
    <source>
        <dbReference type="ARBA" id="ARBA00022723"/>
    </source>
</evidence>
<feature type="modified residue" description="Phosphotyrosine; by PKDCC" evidence="22">
    <location>
        <position position="432"/>
    </location>
</feature>
<dbReference type="Proteomes" id="UP000028990">
    <property type="component" value="Unassembled WGS sequence"/>
</dbReference>
<feature type="binding site" evidence="21">
    <location>
        <position position="308"/>
    </location>
    <ligand>
        <name>Zn(2+)</name>
        <dbReference type="ChEBI" id="CHEBI:29105"/>
        <label>2</label>
        <note>catalytic</note>
    </ligand>
</feature>
<dbReference type="PANTHER" id="PTHR12390:SF0">
    <property type="entry name" value="UROPORPHYRINOGEN-III SYNTHASE"/>
    <property type="match status" value="1"/>
</dbReference>
<dbReference type="GO" id="GO:0006780">
    <property type="term" value="P:uroporphyrinogen III biosynthetic process"/>
    <property type="evidence" value="ECO:0007669"/>
    <property type="project" value="InterPro"/>
</dbReference>
<evidence type="ECO:0000313" key="27">
    <source>
        <dbReference type="Proteomes" id="UP000028990"/>
    </source>
</evidence>
<dbReference type="InterPro" id="IPR003754">
    <property type="entry name" value="4pyrrol_synth_uPrphyn_synth"/>
</dbReference>
<dbReference type="PROSITE" id="PS51642">
    <property type="entry name" value="HEMOPEXIN_2"/>
    <property type="match status" value="2"/>
</dbReference>
<dbReference type="EC" id="4.2.1.75" evidence="4"/>
<evidence type="ECO:0000256" key="24">
    <source>
        <dbReference type="SAM" id="MobiDB-lite"/>
    </source>
</evidence>
<feature type="binding site" evidence="21">
    <location>
        <position position="265"/>
    </location>
    <ligand>
        <name>Ca(2+)</name>
        <dbReference type="ChEBI" id="CHEBI:29108"/>
        <label>3</label>
    </ligand>
</feature>
<name>A0A091E693_FUKDA</name>
<evidence type="ECO:0000256" key="13">
    <source>
        <dbReference type="ARBA" id="ARBA00023239"/>
    </source>
</evidence>
<dbReference type="Gene3D" id="2.110.10.10">
    <property type="entry name" value="Hemopexin-like domain"/>
    <property type="match status" value="1"/>
</dbReference>
<dbReference type="PANTHER" id="PTHR12390">
    <property type="entry name" value="UROPORPHYRINOGEN III SYNTHASE"/>
    <property type="match status" value="1"/>
</dbReference>